<name>A0A5N6SYW1_ASPPS</name>
<dbReference type="CDD" id="cd12148">
    <property type="entry name" value="fungal_TF_MHR"/>
    <property type="match status" value="1"/>
</dbReference>
<gene>
    <name evidence="2" type="ORF">BDV38DRAFT_291145</name>
</gene>
<evidence type="ECO:0000313" key="3">
    <source>
        <dbReference type="Proteomes" id="UP000325672"/>
    </source>
</evidence>
<feature type="region of interest" description="Disordered" evidence="1">
    <location>
        <begin position="1"/>
        <end position="26"/>
    </location>
</feature>
<evidence type="ECO:0000313" key="2">
    <source>
        <dbReference type="EMBL" id="KAE8139876.1"/>
    </source>
</evidence>
<organism evidence="2 3">
    <name type="scientific">Aspergillus pseudotamarii</name>
    <dbReference type="NCBI Taxonomy" id="132259"/>
    <lineage>
        <taxon>Eukaryota</taxon>
        <taxon>Fungi</taxon>
        <taxon>Dikarya</taxon>
        <taxon>Ascomycota</taxon>
        <taxon>Pezizomycotina</taxon>
        <taxon>Eurotiomycetes</taxon>
        <taxon>Eurotiomycetidae</taxon>
        <taxon>Eurotiales</taxon>
        <taxon>Aspergillaceae</taxon>
        <taxon>Aspergillus</taxon>
        <taxon>Aspergillus subgen. Circumdati</taxon>
    </lineage>
</organism>
<dbReference type="RefSeq" id="XP_031915939.1">
    <property type="nucleotide sequence ID" value="XM_032061675.1"/>
</dbReference>
<dbReference type="Proteomes" id="UP000325672">
    <property type="component" value="Unassembled WGS sequence"/>
</dbReference>
<sequence length="363" mass="40576">MEPRQPGHHPVGNASRASGAPMSHTTCQLPDEMETISAAYQVLFYIKSSASFQQLLDSLPPDTPGFLMKQLVYSFLSYLAESQSDTFFAQGSTRGFETVDSVFHNSTVSPRWLADGPSSHFHIQQGLGHQDCLRWDVIGIIYATVALSLTIGHDLSDSNGGASQPDSRARVTILKDLTHAVNTCIRFQEMTGTKTELYLWLLIQDIVLLIRIYGGKNRRVWRRLGDIGNALFTIGLHKPSFRNQVITAMHIRQQLFLTAYTLDKAITTLMKRPPRIPRQNCMELDNISLSVSAADWINLYISTRLSQALSSPVSLVEKVSFAMSIVREDVQVARSTLTDSPEFSAPQYVSPLFHSMRVWTNVV</sequence>
<dbReference type="OrthoDB" id="4431169at2759"/>
<accession>A0A5N6SYW1</accession>
<reference evidence="2 3" key="1">
    <citation type="submission" date="2019-04" db="EMBL/GenBank/DDBJ databases">
        <title>Friends and foes A comparative genomics study of 23 Aspergillus species from section Flavi.</title>
        <authorList>
            <consortium name="DOE Joint Genome Institute"/>
            <person name="Kjaerbolling I."/>
            <person name="Vesth T."/>
            <person name="Frisvad J.C."/>
            <person name="Nybo J.L."/>
            <person name="Theobald S."/>
            <person name="Kildgaard S."/>
            <person name="Isbrandt T."/>
            <person name="Kuo A."/>
            <person name="Sato A."/>
            <person name="Lyhne E.K."/>
            <person name="Kogle M.E."/>
            <person name="Wiebenga A."/>
            <person name="Kun R.S."/>
            <person name="Lubbers R.J."/>
            <person name="Makela M.R."/>
            <person name="Barry K."/>
            <person name="Chovatia M."/>
            <person name="Clum A."/>
            <person name="Daum C."/>
            <person name="Haridas S."/>
            <person name="He G."/>
            <person name="LaButti K."/>
            <person name="Lipzen A."/>
            <person name="Mondo S."/>
            <person name="Riley R."/>
            <person name="Salamov A."/>
            <person name="Simmons B.A."/>
            <person name="Magnuson J.K."/>
            <person name="Henrissat B."/>
            <person name="Mortensen U.H."/>
            <person name="Larsen T.O."/>
            <person name="Devries R.P."/>
            <person name="Grigoriev I.V."/>
            <person name="Machida M."/>
            <person name="Baker S.E."/>
            <person name="Andersen M.R."/>
        </authorList>
    </citation>
    <scope>NUCLEOTIDE SEQUENCE [LARGE SCALE GENOMIC DNA]</scope>
    <source>
        <strain evidence="2 3">CBS 117625</strain>
    </source>
</reference>
<protein>
    <recommendedName>
        <fullName evidence="4">Transcription factor domain-containing protein</fullName>
    </recommendedName>
</protein>
<evidence type="ECO:0008006" key="4">
    <source>
        <dbReference type="Google" id="ProtNLM"/>
    </source>
</evidence>
<dbReference type="AlphaFoldDB" id="A0A5N6SYW1"/>
<keyword evidence="3" id="KW-1185">Reference proteome</keyword>
<dbReference type="GeneID" id="43645885"/>
<proteinExistence type="predicted"/>
<dbReference type="EMBL" id="ML743564">
    <property type="protein sequence ID" value="KAE8139876.1"/>
    <property type="molecule type" value="Genomic_DNA"/>
</dbReference>
<evidence type="ECO:0000256" key="1">
    <source>
        <dbReference type="SAM" id="MobiDB-lite"/>
    </source>
</evidence>